<sequence>MPEFRLYNTLTRRVEPFAPVDGQTVRMYTCGPTVYNPAHLGNFRTFLFEDLLRRVIRLAGWQVEQVMNLTDVDDKIIRKAAATGQDILQVTEPFTALFHQDRRYLRIEDAERYPKATEHVPEMIELVERLVANGVAYTAEDGSVYFAIDRFADYGKLSQLDKRELKSGARVAQDEYAKENAQDFALWKSAKPEDEATGAAWDSPWGRGRPGWHLECSAMAMKYLGETFDLHAGGIDLIFPHHEDEIAQSEAATGKQFARCWCHGEFLLTDGAKMAKRIGNVANVVELREQGISGTVYRHFVFNAHYRKQLNLTEDSLEQSRAAVNRIGAFARRLGEATHGTPALVVVAERAEQEFYAALFEDLNAPEALAALFTFISDANRELDIAVAEPAVGDTAALERARTAFRLMDSVLDLVPEQLTDGELADWVEERLAARRAARERRDFAAADAIRVELTERNILIEDGPAGTRWRRG</sequence>
<dbReference type="GO" id="GO:0005524">
    <property type="term" value="F:ATP binding"/>
    <property type="evidence" value="ECO:0007669"/>
    <property type="project" value="UniProtKB-UniRule"/>
</dbReference>
<dbReference type="CDD" id="cd00672">
    <property type="entry name" value="CysRS_core"/>
    <property type="match status" value="1"/>
</dbReference>
<keyword evidence="10 13" id="KW-0648">Protein biosynthesis</keyword>
<dbReference type="EMBL" id="DPIY01000006">
    <property type="protein sequence ID" value="HCT56654.1"/>
    <property type="molecule type" value="Genomic_DNA"/>
</dbReference>
<dbReference type="Pfam" id="PF23493">
    <property type="entry name" value="CysS_C"/>
    <property type="match status" value="1"/>
</dbReference>
<comment type="subcellular location">
    <subcellularLocation>
        <location evidence="1 13">Cytoplasm</location>
    </subcellularLocation>
</comment>
<keyword evidence="4 13" id="KW-0963">Cytoplasm</keyword>
<keyword evidence="6 13" id="KW-0479">Metal-binding</keyword>
<dbReference type="InterPro" id="IPR009080">
    <property type="entry name" value="tRNAsynth_Ia_anticodon-bd"/>
</dbReference>
<proteinExistence type="inferred from homology"/>
<evidence type="ECO:0000256" key="5">
    <source>
        <dbReference type="ARBA" id="ARBA00022598"/>
    </source>
</evidence>
<evidence type="ECO:0000256" key="9">
    <source>
        <dbReference type="ARBA" id="ARBA00022840"/>
    </source>
</evidence>
<dbReference type="SMART" id="SM00840">
    <property type="entry name" value="DALR_2"/>
    <property type="match status" value="1"/>
</dbReference>
<dbReference type="FunFam" id="3.40.50.620:FF:000130">
    <property type="entry name" value="Cysteine--tRNA ligase"/>
    <property type="match status" value="1"/>
</dbReference>
<dbReference type="EC" id="6.1.1.16" evidence="13"/>
<dbReference type="GO" id="GO:0005829">
    <property type="term" value="C:cytosol"/>
    <property type="evidence" value="ECO:0007669"/>
    <property type="project" value="TreeGrafter"/>
</dbReference>
<dbReference type="InterPro" id="IPR015803">
    <property type="entry name" value="Cys-tRNA-ligase"/>
</dbReference>
<comment type="catalytic activity">
    <reaction evidence="12 13">
        <text>tRNA(Cys) + L-cysteine + ATP = L-cysteinyl-tRNA(Cys) + AMP + diphosphate</text>
        <dbReference type="Rhea" id="RHEA:17773"/>
        <dbReference type="Rhea" id="RHEA-COMP:9661"/>
        <dbReference type="Rhea" id="RHEA-COMP:9679"/>
        <dbReference type="ChEBI" id="CHEBI:30616"/>
        <dbReference type="ChEBI" id="CHEBI:33019"/>
        <dbReference type="ChEBI" id="CHEBI:35235"/>
        <dbReference type="ChEBI" id="CHEBI:78442"/>
        <dbReference type="ChEBI" id="CHEBI:78517"/>
        <dbReference type="ChEBI" id="CHEBI:456215"/>
        <dbReference type="EC" id="6.1.1.16"/>
    </reaction>
</comment>
<keyword evidence="8 13" id="KW-0862">Zinc</keyword>
<keyword evidence="7 13" id="KW-0547">Nucleotide-binding</keyword>
<dbReference type="InterPro" id="IPR015273">
    <property type="entry name" value="Cys-tRNA-synt_Ia_DALR"/>
</dbReference>
<dbReference type="Gene3D" id="1.20.120.1910">
    <property type="entry name" value="Cysteine-tRNA ligase, C-terminal anti-codon recognition domain"/>
    <property type="match status" value="1"/>
</dbReference>
<feature type="binding site" evidence="13">
    <location>
        <position position="276"/>
    </location>
    <ligand>
        <name>ATP</name>
        <dbReference type="ChEBI" id="CHEBI:30616"/>
    </ligand>
</feature>
<evidence type="ECO:0000256" key="4">
    <source>
        <dbReference type="ARBA" id="ARBA00022490"/>
    </source>
</evidence>
<comment type="caution">
    <text evidence="13">Lacks conserved residue(s) required for the propagation of feature annotation.</text>
</comment>
<dbReference type="GO" id="GO:0006423">
    <property type="term" value="P:cysteinyl-tRNA aminoacylation"/>
    <property type="evidence" value="ECO:0007669"/>
    <property type="project" value="UniProtKB-UniRule"/>
</dbReference>
<feature type="binding site" evidence="13">
    <location>
        <position position="30"/>
    </location>
    <ligand>
        <name>Zn(2+)</name>
        <dbReference type="ChEBI" id="CHEBI:29105"/>
    </ligand>
</feature>
<dbReference type="NCBIfam" id="TIGR00435">
    <property type="entry name" value="cysS"/>
    <property type="match status" value="1"/>
</dbReference>
<evidence type="ECO:0000256" key="11">
    <source>
        <dbReference type="ARBA" id="ARBA00023146"/>
    </source>
</evidence>
<name>A0A3D4V757_9BACT</name>
<dbReference type="SUPFAM" id="SSF52374">
    <property type="entry name" value="Nucleotidylyl transferase"/>
    <property type="match status" value="1"/>
</dbReference>
<dbReference type="InterPro" id="IPR024909">
    <property type="entry name" value="Cys-tRNA/MSH_ligase"/>
</dbReference>
<dbReference type="GO" id="GO:0004817">
    <property type="term" value="F:cysteine-tRNA ligase activity"/>
    <property type="evidence" value="ECO:0007669"/>
    <property type="project" value="UniProtKB-UniRule"/>
</dbReference>
<feature type="binding site" evidence="13">
    <location>
        <position position="245"/>
    </location>
    <ligand>
        <name>Zn(2+)</name>
        <dbReference type="ChEBI" id="CHEBI:29105"/>
    </ligand>
</feature>
<dbReference type="AlphaFoldDB" id="A0A3D4V757"/>
<evidence type="ECO:0000256" key="6">
    <source>
        <dbReference type="ARBA" id="ARBA00022723"/>
    </source>
</evidence>
<evidence type="ECO:0000259" key="14">
    <source>
        <dbReference type="SMART" id="SM00840"/>
    </source>
</evidence>
<dbReference type="PANTHER" id="PTHR10890:SF3">
    <property type="entry name" value="CYSTEINE--TRNA LIGASE, CYTOPLASMIC"/>
    <property type="match status" value="1"/>
</dbReference>
<dbReference type="Pfam" id="PF01406">
    <property type="entry name" value="tRNA-synt_1e"/>
    <property type="match status" value="1"/>
</dbReference>
<dbReference type="InterPro" id="IPR056411">
    <property type="entry name" value="CysS_C"/>
</dbReference>
<dbReference type="SUPFAM" id="SSF47323">
    <property type="entry name" value="Anticodon-binding domain of a subclass of class I aminoacyl-tRNA synthetases"/>
    <property type="match status" value="1"/>
</dbReference>
<feature type="short sequence motif" description="'HIGH' region" evidence="13">
    <location>
        <begin position="32"/>
        <end position="42"/>
    </location>
</feature>
<dbReference type="InterPro" id="IPR032678">
    <property type="entry name" value="tRNA-synt_1_cat_dom"/>
</dbReference>
<dbReference type="HAMAP" id="MF_00041">
    <property type="entry name" value="Cys_tRNA_synth"/>
    <property type="match status" value="1"/>
</dbReference>
<comment type="subunit">
    <text evidence="3 13">Monomer.</text>
</comment>
<evidence type="ECO:0000256" key="3">
    <source>
        <dbReference type="ARBA" id="ARBA00011245"/>
    </source>
</evidence>
<comment type="cofactor">
    <cofactor evidence="13">
        <name>Zn(2+)</name>
        <dbReference type="ChEBI" id="CHEBI:29105"/>
    </cofactor>
    <text evidence="13">Binds 1 zinc ion per subunit.</text>
</comment>
<feature type="domain" description="Cysteinyl-tRNA synthetase class Ia DALR" evidence="14">
    <location>
        <begin position="354"/>
        <end position="420"/>
    </location>
</feature>
<keyword evidence="9 13" id="KW-0067">ATP-binding</keyword>
<gene>
    <name evidence="13" type="primary">cysS</name>
    <name evidence="15" type="ORF">DGD08_05495</name>
</gene>
<keyword evidence="11 13" id="KW-0030">Aminoacyl-tRNA synthetase</keyword>
<evidence type="ECO:0000256" key="7">
    <source>
        <dbReference type="ARBA" id="ARBA00022741"/>
    </source>
</evidence>
<protein>
    <recommendedName>
        <fullName evidence="13">Cysteine--tRNA ligase</fullName>
        <ecNumber evidence="13">6.1.1.16</ecNumber>
    </recommendedName>
    <alternativeName>
        <fullName evidence="13">Cysteinyl-tRNA synthetase</fullName>
        <shortName evidence="13">CysRS</shortName>
    </alternativeName>
</protein>
<evidence type="ECO:0000256" key="13">
    <source>
        <dbReference type="HAMAP-Rule" id="MF_00041"/>
    </source>
</evidence>
<dbReference type="Gene3D" id="3.40.50.620">
    <property type="entry name" value="HUPs"/>
    <property type="match status" value="1"/>
</dbReference>
<feature type="binding site" evidence="13">
    <location>
        <position position="216"/>
    </location>
    <ligand>
        <name>Zn(2+)</name>
        <dbReference type="ChEBI" id="CHEBI:29105"/>
    </ligand>
</feature>
<keyword evidence="5 13" id="KW-0436">Ligase</keyword>
<organism evidence="15 16">
    <name type="scientific">Gemmatimonas aurantiaca</name>
    <dbReference type="NCBI Taxonomy" id="173480"/>
    <lineage>
        <taxon>Bacteria</taxon>
        <taxon>Pseudomonadati</taxon>
        <taxon>Gemmatimonadota</taxon>
        <taxon>Gemmatimonadia</taxon>
        <taxon>Gemmatimonadales</taxon>
        <taxon>Gemmatimonadaceae</taxon>
        <taxon>Gemmatimonas</taxon>
    </lineage>
</organism>
<evidence type="ECO:0000256" key="12">
    <source>
        <dbReference type="ARBA" id="ARBA00047398"/>
    </source>
</evidence>
<feature type="binding site" evidence="13">
    <location>
        <position position="241"/>
    </location>
    <ligand>
        <name>Zn(2+)</name>
        <dbReference type="ChEBI" id="CHEBI:29105"/>
    </ligand>
</feature>
<evidence type="ECO:0000313" key="16">
    <source>
        <dbReference type="Proteomes" id="UP000264071"/>
    </source>
</evidence>
<dbReference type="InterPro" id="IPR014729">
    <property type="entry name" value="Rossmann-like_a/b/a_fold"/>
</dbReference>
<accession>A0A3D4V757</accession>
<dbReference type="PRINTS" id="PR00983">
    <property type="entry name" value="TRNASYNTHCYS"/>
</dbReference>
<dbReference type="GO" id="GO:0008270">
    <property type="term" value="F:zinc ion binding"/>
    <property type="evidence" value="ECO:0007669"/>
    <property type="project" value="UniProtKB-UniRule"/>
</dbReference>
<dbReference type="Proteomes" id="UP000264071">
    <property type="component" value="Unassembled WGS sequence"/>
</dbReference>
<evidence type="ECO:0000256" key="1">
    <source>
        <dbReference type="ARBA" id="ARBA00004496"/>
    </source>
</evidence>
<evidence type="ECO:0000256" key="10">
    <source>
        <dbReference type="ARBA" id="ARBA00022917"/>
    </source>
</evidence>
<reference evidence="15 16" key="1">
    <citation type="journal article" date="2018" name="Nat. Biotechnol.">
        <title>A standardized bacterial taxonomy based on genome phylogeny substantially revises the tree of life.</title>
        <authorList>
            <person name="Parks D.H."/>
            <person name="Chuvochina M."/>
            <person name="Waite D.W."/>
            <person name="Rinke C."/>
            <person name="Skarshewski A."/>
            <person name="Chaumeil P.A."/>
            <person name="Hugenholtz P."/>
        </authorList>
    </citation>
    <scope>NUCLEOTIDE SEQUENCE [LARGE SCALE GENOMIC DNA]</scope>
    <source>
        <strain evidence="15">UBA8844</strain>
    </source>
</reference>
<evidence type="ECO:0000256" key="8">
    <source>
        <dbReference type="ARBA" id="ARBA00022833"/>
    </source>
</evidence>
<comment type="caution">
    <text evidence="15">The sequence shown here is derived from an EMBL/GenBank/DDBJ whole genome shotgun (WGS) entry which is preliminary data.</text>
</comment>
<dbReference type="OMA" id="IMRWPSP"/>
<evidence type="ECO:0000313" key="15">
    <source>
        <dbReference type="EMBL" id="HCT56654.1"/>
    </source>
</evidence>
<dbReference type="Pfam" id="PF09190">
    <property type="entry name" value="DALR_2"/>
    <property type="match status" value="1"/>
</dbReference>
<evidence type="ECO:0000256" key="2">
    <source>
        <dbReference type="ARBA" id="ARBA00005594"/>
    </source>
</evidence>
<comment type="similarity">
    <text evidence="2 13">Belongs to the class-I aminoacyl-tRNA synthetase family.</text>
</comment>
<dbReference type="PANTHER" id="PTHR10890">
    <property type="entry name" value="CYSTEINYL-TRNA SYNTHETASE"/>
    <property type="match status" value="1"/>
</dbReference>